<reference evidence="18 19" key="1">
    <citation type="submission" date="2019-08" db="EMBL/GenBank/DDBJ databases">
        <title>In-depth cultivation of the pig gut microbiome towards novel bacterial diversity and tailored functional studies.</title>
        <authorList>
            <person name="Wylensek D."/>
            <person name="Hitch T.C.A."/>
            <person name="Clavel T."/>
        </authorList>
    </citation>
    <scope>NUCLEOTIDE SEQUENCE [LARGE SCALE GENOMIC DNA]</scope>
    <source>
        <strain evidence="18 19">BBE-744-WT-12</strain>
    </source>
</reference>
<dbReference type="InterPro" id="IPR004815">
    <property type="entry name" value="Lon_bac/euk-typ"/>
</dbReference>
<dbReference type="SMART" id="SM00464">
    <property type="entry name" value="LON"/>
    <property type="match status" value="1"/>
</dbReference>
<dbReference type="GO" id="GO:0005524">
    <property type="term" value="F:ATP binding"/>
    <property type="evidence" value="ECO:0007669"/>
    <property type="project" value="UniProtKB-UniRule"/>
</dbReference>
<evidence type="ECO:0000313" key="18">
    <source>
        <dbReference type="EMBL" id="MST96630.1"/>
    </source>
</evidence>
<comment type="subunit">
    <text evidence="9 10">Homohexamer. Organized in a ring with a central cavity.</text>
</comment>
<evidence type="ECO:0000313" key="19">
    <source>
        <dbReference type="Proteomes" id="UP000435649"/>
    </source>
</evidence>
<dbReference type="InterPro" id="IPR015947">
    <property type="entry name" value="PUA-like_sf"/>
</dbReference>
<evidence type="ECO:0000256" key="8">
    <source>
        <dbReference type="ARBA" id="ARBA00023016"/>
    </source>
</evidence>
<evidence type="ECO:0000256" key="6">
    <source>
        <dbReference type="ARBA" id="ARBA00022825"/>
    </source>
</evidence>
<dbReference type="Pfam" id="PF02190">
    <property type="entry name" value="LON_substr_bdg"/>
    <property type="match status" value="1"/>
</dbReference>
<dbReference type="InterPro" id="IPR003959">
    <property type="entry name" value="ATPase_AAA_core"/>
</dbReference>
<evidence type="ECO:0000259" key="17">
    <source>
        <dbReference type="PROSITE" id="PS51787"/>
    </source>
</evidence>
<dbReference type="PRINTS" id="PR00830">
    <property type="entry name" value="ENDOLAPTASE"/>
</dbReference>
<dbReference type="GO" id="GO:0004176">
    <property type="term" value="F:ATP-dependent peptidase activity"/>
    <property type="evidence" value="ECO:0007669"/>
    <property type="project" value="UniProtKB-UniRule"/>
</dbReference>
<dbReference type="EMBL" id="VUNS01000004">
    <property type="protein sequence ID" value="MST96630.1"/>
    <property type="molecule type" value="Genomic_DNA"/>
</dbReference>
<comment type="subcellular location">
    <subcellularLocation>
        <location evidence="1 9 10">Cytoplasm</location>
    </subcellularLocation>
</comment>
<dbReference type="InterPro" id="IPR027417">
    <property type="entry name" value="P-loop_NTPase"/>
</dbReference>
<dbReference type="Gene3D" id="1.10.8.60">
    <property type="match status" value="1"/>
</dbReference>
<dbReference type="InterPro" id="IPR020568">
    <property type="entry name" value="Ribosomal_Su5_D2-typ_SF"/>
</dbReference>
<keyword evidence="7 9" id="KW-0067">ATP-binding</keyword>
<dbReference type="SUPFAM" id="SSF52540">
    <property type="entry name" value="P-loop containing nucleoside triphosphate hydrolases"/>
    <property type="match status" value="1"/>
</dbReference>
<evidence type="ECO:0000259" key="16">
    <source>
        <dbReference type="PROSITE" id="PS51786"/>
    </source>
</evidence>
<dbReference type="NCBIfam" id="TIGR00763">
    <property type="entry name" value="lon"/>
    <property type="match status" value="1"/>
</dbReference>
<evidence type="ECO:0000256" key="1">
    <source>
        <dbReference type="ARBA" id="ARBA00004496"/>
    </source>
</evidence>
<dbReference type="GO" id="GO:0004252">
    <property type="term" value="F:serine-type endopeptidase activity"/>
    <property type="evidence" value="ECO:0007669"/>
    <property type="project" value="UniProtKB-UniRule"/>
</dbReference>
<feature type="region of interest" description="Disordered" evidence="15">
    <location>
        <begin position="801"/>
        <end position="822"/>
    </location>
</feature>
<dbReference type="Gene3D" id="1.20.58.1480">
    <property type="match status" value="1"/>
</dbReference>
<evidence type="ECO:0000256" key="2">
    <source>
        <dbReference type="ARBA" id="ARBA00022490"/>
    </source>
</evidence>
<dbReference type="InterPro" id="IPR054594">
    <property type="entry name" value="Lon_lid"/>
</dbReference>
<comment type="similarity">
    <text evidence="9 10 13 14">Belongs to the peptidase S16 family.</text>
</comment>
<dbReference type="PANTHER" id="PTHR10046">
    <property type="entry name" value="ATP DEPENDENT LON PROTEASE FAMILY MEMBER"/>
    <property type="match status" value="1"/>
</dbReference>
<accession>A0A844FZ55</accession>
<dbReference type="InterPro" id="IPR014721">
    <property type="entry name" value="Ribsml_uS5_D2-typ_fold_subgr"/>
</dbReference>
<keyword evidence="8 9" id="KW-0346">Stress response</keyword>
<evidence type="ECO:0000256" key="14">
    <source>
        <dbReference type="RuleBase" id="RU000591"/>
    </source>
</evidence>
<dbReference type="GO" id="GO:0016887">
    <property type="term" value="F:ATP hydrolysis activity"/>
    <property type="evidence" value="ECO:0007669"/>
    <property type="project" value="UniProtKB-UniRule"/>
</dbReference>
<dbReference type="Gene3D" id="3.30.230.10">
    <property type="match status" value="1"/>
</dbReference>
<organism evidence="18 19">
    <name type="scientific">Victivallis lenta</name>
    <dbReference type="NCBI Taxonomy" id="2606640"/>
    <lineage>
        <taxon>Bacteria</taxon>
        <taxon>Pseudomonadati</taxon>
        <taxon>Lentisphaerota</taxon>
        <taxon>Lentisphaeria</taxon>
        <taxon>Victivallales</taxon>
        <taxon>Victivallaceae</taxon>
        <taxon>Victivallis</taxon>
    </lineage>
</organism>
<dbReference type="InterPro" id="IPR046336">
    <property type="entry name" value="Lon_prtase_N_sf"/>
</dbReference>
<evidence type="ECO:0000256" key="15">
    <source>
        <dbReference type="SAM" id="MobiDB-lite"/>
    </source>
</evidence>
<dbReference type="SUPFAM" id="SSF54211">
    <property type="entry name" value="Ribosomal protein S5 domain 2-like"/>
    <property type="match status" value="1"/>
</dbReference>
<protein>
    <recommendedName>
        <fullName evidence="9 10">Lon protease</fullName>
        <ecNumber evidence="9 10">3.4.21.53</ecNumber>
    </recommendedName>
    <alternativeName>
        <fullName evidence="9">ATP-dependent protease La</fullName>
    </alternativeName>
</protein>
<evidence type="ECO:0000256" key="12">
    <source>
        <dbReference type="PIRSR" id="PIRSR001174-2"/>
    </source>
</evidence>
<dbReference type="SMART" id="SM00382">
    <property type="entry name" value="AAA"/>
    <property type="match status" value="1"/>
</dbReference>
<dbReference type="FunFam" id="3.40.50.300:FF:000382">
    <property type="entry name" value="Lon protease homolog 2, peroxisomal"/>
    <property type="match status" value="1"/>
</dbReference>
<comment type="caution">
    <text evidence="18">The sequence shown here is derived from an EMBL/GenBank/DDBJ whole genome shotgun (WGS) entry which is preliminary data.</text>
</comment>
<dbReference type="GO" id="GO:0034605">
    <property type="term" value="P:cellular response to heat"/>
    <property type="evidence" value="ECO:0007669"/>
    <property type="project" value="UniProtKB-UniRule"/>
</dbReference>
<dbReference type="GO" id="GO:0005737">
    <property type="term" value="C:cytoplasm"/>
    <property type="evidence" value="ECO:0007669"/>
    <property type="project" value="UniProtKB-SubCell"/>
</dbReference>
<dbReference type="GO" id="GO:0043565">
    <property type="term" value="F:sequence-specific DNA binding"/>
    <property type="evidence" value="ECO:0007669"/>
    <property type="project" value="UniProtKB-UniRule"/>
</dbReference>
<comment type="function">
    <text evidence="9">ATP-dependent serine protease that mediates the selective degradation of mutant and abnormal proteins as well as certain short-lived regulatory proteins. Required for cellular homeostasis and for survival from DNA damage and developmental changes induced by stress. Degrades polypeptides processively to yield small peptide fragments that are 5 to 10 amino acids long. Binds to DNA in a double-stranded, site-specific manner.</text>
</comment>
<dbReference type="RefSeq" id="WP_154417323.1">
    <property type="nucleotide sequence ID" value="NZ_CALXOB010000057.1"/>
</dbReference>
<keyword evidence="6 9" id="KW-0720">Serine protease</keyword>
<feature type="domain" description="Lon proteolytic" evidence="16">
    <location>
        <begin position="620"/>
        <end position="801"/>
    </location>
</feature>
<dbReference type="Pfam" id="PF22667">
    <property type="entry name" value="Lon_lid"/>
    <property type="match status" value="1"/>
</dbReference>
<dbReference type="SUPFAM" id="SSF88697">
    <property type="entry name" value="PUA domain-like"/>
    <property type="match status" value="1"/>
</dbReference>
<keyword evidence="4 9" id="KW-0547">Nucleotide-binding</keyword>
<dbReference type="InterPro" id="IPR027543">
    <property type="entry name" value="Lon_bac"/>
</dbReference>
<dbReference type="InterPro" id="IPR008269">
    <property type="entry name" value="Lon_proteolytic"/>
</dbReference>
<evidence type="ECO:0000256" key="4">
    <source>
        <dbReference type="ARBA" id="ARBA00022741"/>
    </source>
</evidence>
<keyword evidence="3 9" id="KW-0645">Protease</keyword>
<feature type="domain" description="Lon N-terminal" evidence="17">
    <location>
        <begin position="21"/>
        <end position="228"/>
    </location>
</feature>
<comment type="induction">
    <text evidence="9">By heat shock.</text>
</comment>
<evidence type="ECO:0000256" key="10">
    <source>
        <dbReference type="PIRNR" id="PIRNR001174"/>
    </source>
</evidence>
<dbReference type="PROSITE" id="PS51786">
    <property type="entry name" value="LON_PROTEOLYTIC"/>
    <property type="match status" value="1"/>
</dbReference>
<dbReference type="InterPro" id="IPR003111">
    <property type="entry name" value="Lon_prtase_N"/>
</dbReference>
<feature type="binding site" evidence="9 12">
    <location>
        <begin position="381"/>
        <end position="388"/>
    </location>
    <ligand>
        <name>ATP</name>
        <dbReference type="ChEBI" id="CHEBI:30616"/>
    </ligand>
</feature>
<dbReference type="HAMAP" id="MF_01973">
    <property type="entry name" value="lon_bact"/>
    <property type="match status" value="1"/>
</dbReference>
<evidence type="ECO:0000256" key="5">
    <source>
        <dbReference type="ARBA" id="ARBA00022801"/>
    </source>
</evidence>
<keyword evidence="2 9" id="KW-0963">Cytoplasm</keyword>
<dbReference type="Gene3D" id="2.30.130.40">
    <property type="entry name" value="LON domain-like"/>
    <property type="match status" value="1"/>
</dbReference>
<sequence length="822" mass="91002">MAESSNISVTGIGPVKPEQAAPLFLMRDPVIFPYSLTPLLVDEENLAALRQTMERDRLLAIFPELPGDEELGVLPLQVTLKLFNYREKRRSGVGILVRVVKELNFPDGSVRILVRGLKRIFCHAIETAGGVPSARYVICNESASENEDTENKARQKSAVAAFQELAGAMPGIPEELQVAVLNAESPGRLADLISDALNLNYAEKILLLSMTDVRRRFEVLAILMNRELEVLKLGMKIQSEVHQAMSQQQREFFLREQLRTIQQELGEDSRNPDIIEIEERLESTELPPHVLEVVRKELSRLEVIPQAAPEYHIAYTYINWLLDLPWCIFTEDRLDCAEAEKVLDADHYGLEDVKQRILEFLAVLQLKPDDERRAPILCLVGPPGVGKTSLGQSIARAMNRNFIRVSLGGVRDEAEIRGHRRTYVGALPGRIIQNLKKAGSGNPVFMLDEIDKLASDFRGDPASALLEVLDPAQNNSFNDHYLEVDYDLSKVFFIATANLLETIPGPLQDRMEIIRLPGYTSFEKREIARRYLVGRQVKANGLKAKQVRFQLGAVDELIDHYTREAGVRELERCIGQVCRRIARRIVEGKIAPDETVSVTPALVQELLGARKFLMDEADAKLGPGCATGMAWTSCGGVILPVEVISLPGKGGLKLTGSLGKVMQESAEAAFSLVRAHAAGWGIGPEFFAEHDFHIHVPDGATPKDGPSAGVTITMALVSHLKNEALRPRLAMTGEITLRGRVTAVGGIREKVIAALRAGIDTVMLPEENRKDALELPEEVKSKLEFHFVSDFAEAAKVAFSPARKRAKAKAPAPGANRKEKKR</sequence>
<feature type="active site" evidence="9 11">
    <location>
        <position position="707"/>
    </location>
</feature>
<evidence type="ECO:0000256" key="3">
    <source>
        <dbReference type="ARBA" id="ARBA00022670"/>
    </source>
</evidence>
<dbReference type="CDD" id="cd19500">
    <property type="entry name" value="RecA-like_Lon"/>
    <property type="match status" value="1"/>
</dbReference>
<dbReference type="InterPro" id="IPR008268">
    <property type="entry name" value="Peptidase_S16_AS"/>
</dbReference>
<dbReference type="PROSITE" id="PS51787">
    <property type="entry name" value="LON_N"/>
    <property type="match status" value="1"/>
</dbReference>
<dbReference type="Pfam" id="PF00004">
    <property type="entry name" value="AAA"/>
    <property type="match status" value="1"/>
</dbReference>
<keyword evidence="19" id="KW-1185">Reference proteome</keyword>
<dbReference type="AlphaFoldDB" id="A0A844FZ55"/>
<dbReference type="Proteomes" id="UP000435649">
    <property type="component" value="Unassembled WGS sequence"/>
</dbReference>
<gene>
    <name evidence="9 18" type="primary">lon</name>
    <name evidence="18" type="ORF">FYJ85_06165</name>
</gene>
<dbReference type="Pfam" id="PF05362">
    <property type="entry name" value="Lon_C"/>
    <property type="match status" value="1"/>
</dbReference>
<feature type="active site" evidence="9 11">
    <location>
        <position position="750"/>
    </location>
</feature>
<dbReference type="EC" id="3.4.21.53" evidence="9 10"/>
<dbReference type="InterPro" id="IPR027065">
    <property type="entry name" value="Lon_Prtase"/>
</dbReference>
<dbReference type="Gene3D" id="3.40.50.300">
    <property type="entry name" value="P-loop containing nucleotide triphosphate hydrolases"/>
    <property type="match status" value="1"/>
</dbReference>
<keyword evidence="5 9" id="KW-0378">Hydrolase</keyword>
<comment type="catalytic activity">
    <reaction evidence="9 10 13">
        <text>Hydrolysis of proteins in presence of ATP.</text>
        <dbReference type="EC" id="3.4.21.53"/>
    </reaction>
</comment>
<name>A0A844FZ55_9BACT</name>
<evidence type="ECO:0000256" key="7">
    <source>
        <dbReference type="ARBA" id="ARBA00022840"/>
    </source>
</evidence>
<proteinExistence type="evidence at transcript level"/>
<evidence type="ECO:0000256" key="13">
    <source>
        <dbReference type="PROSITE-ProRule" id="PRU01122"/>
    </source>
</evidence>
<dbReference type="Gene3D" id="1.20.5.5270">
    <property type="match status" value="1"/>
</dbReference>
<evidence type="ECO:0000256" key="11">
    <source>
        <dbReference type="PIRSR" id="PIRSR001174-1"/>
    </source>
</evidence>
<evidence type="ECO:0000256" key="9">
    <source>
        <dbReference type="HAMAP-Rule" id="MF_01973"/>
    </source>
</evidence>
<dbReference type="GO" id="GO:0006515">
    <property type="term" value="P:protein quality control for misfolded or incompletely synthesized proteins"/>
    <property type="evidence" value="ECO:0007669"/>
    <property type="project" value="UniProtKB-UniRule"/>
</dbReference>
<dbReference type="PROSITE" id="PS01046">
    <property type="entry name" value="LON_SER"/>
    <property type="match status" value="1"/>
</dbReference>
<dbReference type="PIRSF" id="PIRSF001174">
    <property type="entry name" value="Lon_proteas"/>
    <property type="match status" value="1"/>
</dbReference>
<dbReference type="InterPro" id="IPR003593">
    <property type="entry name" value="AAA+_ATPase"/>
</dbReference>